<dbReference type="Gramene" id="GBG77658">
    <property type="protein sequence ID" value="GBG77658"/>
    <property type="gene ID" value="CBR_g24106"/>
</dbReference>
<evidence type="ECO:0000256" key="1">
    <source>
        <dbReference type="SAM" id="MobiDB-lite"/>
    </source>
</evidence>
<protein>
    <recommendedName>
        <fullName evidence="2">Myb/SANT-like DNA-binding domain-containing protein</fullName>
    </recommendedName>
</protein>
<dbReference type="OrthoDB" id="6723674at2759"/>
<dbReference type="PANTHER" id="PTHR33492:SF11">
    <property type="entry name" value="OS04G0670900 PROTEIN"/>
    <property type="match status" value="1"/>
</dbReference>
<dbReference type="EMBL" id="BFEA01000274">
    <property type="protein sequence ID" value="GBG77658.1"/>
    <property type="molecule type" value="Genomic_DNA"/>
</dbReference>
<feature type="compositionally biased region" description="Polar residues" evidence="1">
    <location>
        <begin position="126"/>
        <end position="138"/>
    </location>
</feature>
<dbReference type="PANTHER" id="PTHR33492">
    <property type="entry name" value="OSJNBA0043A12.37 PROTEIN-RELATED"/>
    <property type="match status" value="1"/>
</dbReference>
<dbReference type="AlphaFoldDB" id="A0A388L5W2"/>
<gene>
    <name evidence="3" type="ORF">CBR_g24106</name>
</gene>
<keyword evidence="4" id="KW-1185">Reference proteome</keyword>
<feature type="domain" description="Myb/SANT-like DNA-binding" evidence="2">
    <location>
        <begin position="24"/>
        <end position="69"/>
    </location>
</feature>
<dbReference type="InterPro" id="IPR044822">
    <property type="entry name" value="Myb_DNA-bind_4"/>
</dbReference>
<evidence type="ECO:0000259" key="2">
    <source>
        <dbReference type="Pfam" id="PF13837"/>
    </source>
</evidence>
<proteinExistence type="predicted"/>
<dbReference type="Pfam" id="PF13837">
    <property type="entry name" value="Myb_DNA-bind_4"/>
    <property type="match status" value="1"/>
</dbReference>
<feature type="compositionally biased region" description="Polar residues" evidence="1">
    <location>
        <begin position="156"/>
        <end position="165"/>
    </location>
</feature>
<feature type="region of interest" description="Disordered" evidence="1">
    <location>
        <begin position="373"/>
        <end position="396"/>
    </location>
</feature>
<sequence length="588" mass="64017">MNAIIRAKWDEEAHMQGMGHACAHMKTREWKWADVEERLKKVGVERTTDKCGKKWDNLMQQFKKVHLFQGESGKQDFFQLTGKERSTHGFNFTMDRAVYEEIKGSTAKNHTINPKHVANTGGSGGVQLSSGFAGSPQSVGDGDTGGDDNDEEDNSTKGSSPTMGSSAGFGKRKNVRQQTFEALTECREKHRTLMATTMGSAGKRQCSIQLRQCEAMEAEVEVQRKHYAALDSVTKLMCQALLEIAKAIRHPIAHFTPSSLSVIVLVVFTMSSHGGNRGKKRDSLEAEAPAAVKKGRHQPKNKKVVAEGLSRGSATRDDEWVRDFKGAGGGGRKADVVIDVDAGQAAREVLLDAAPQTAPAGGAVARTRVTAPPDAQDSAWVQSPPTTPRGQAIPEKGGAAKVVVQGSGHDTHRQDPIASQGGVVAGSSRLTAVAATAESRGRRGEGDADEPLVNRQRWGNARDGIEAATKLWVDDMRFWNETEGNGLFKVIQEARLYLLAIAKGVATHEIHRSIALPHSSIPQHKIEDESQPKAVKDRATKVQSIVLRVIHGWIFKSASRSWGYHSTYGYVLNHVVTDMARVMWLGED</sequence>
<feature type="region of interest" description="Disordered" evidence="1">
    <location>
        <begin position="110"/>
        <end position="174"/>
    </location>
</feature>
<name>A0A388L5W2_CHABU</name>
<evidence type="ECO:0000313" key="3">
    <source>
        <dbReference type="EMBL" id="GBG77658.1"/>
    </source>
</evidence>
<comment type="caution">
    <text evidence="3">The sequence shown here is derived from an EMBL/GenBank/DDBJ whole genome shotgun (WGS) entry which is preliminary data.</text>
</comment>
<reference evidence="3 4" key="1">
    <citation type="journal article" date="2018" name="Cell">
        <title>The Chara Genome: Secondary Complexity and Implications for Plant Terrestrialization.</title>
        <authorList>
            <person name="Nishiyama T."/>
            <person name="Sakayama H."/>
            <person name="Vries J.D."/>
            <person name="Buschmann H."/>
            <person name="Saint-Marcoux D."/>
            <person name="Ullrich K.K."/>
            <person name="Haas F.B."/>
            <person name="Vanderstraeten L."/>
            <person name="Becker D."/>
            <person name="Lang D."/>
            <person name="Vosolsobe S."/>
            <person name="Rombauts S."/>
            <person name="Wilhelmsson P.K.I."/>
            <person name="Janitza P."/>
            <person name="Kern R."/>
            <person name="Heyl A."/>
            <person name="Rumpler F."/>
            <person name="Villalobos L.I.A.C."/>
            <person name="Clay J.M."/>
            <person name="Skokan R."/>
            <person name="Toyoda A."/>
            <person name="Suzuki Y."/>
            <person name="Kagoshima H."/>
            <person name="Schijlen E."/>
            <person name="Tajeshwar N."/>
            <person name="Catarino B."/>
            <person name="Hetherington A.J."/>
            <person name="Saltykova A."/>
            <person name="Bonnot C."/>
            <person name="Breuninger H."/>
            <person name="Symeonidi A."/>
            <person name="Radhakrishnan G.V."/>
            <person name="Van Nieuwerburgh F."/>
            <person name="Deforce D."/>
            <person name="Chang C."/>
            <person name="Karol K.G."/>
            <person name="Hedrich R."/>
            <person name="Ulvskov P."/>
            <person name="Glockner G."/>
            <person name="Delwiche C.F."/>
            <person name="Petrasek J."/>
            <person name="Van de Peer Y."/>
            <person name="Friml J."/>
            <person name="Beilby M."/>
            <person name="Dolan L."/>
            <person name="Kohara Y."/>
            <person name="Sugano S."/>
            <person name="Fujiyama A."/>
            <person name="Delaux P.-M."/>
            <person name="Quint M."/>
            <person name="TheiBen G."/>
            <person name="Hagemann M."/>
            <person name="Harholt J."/>
            <person name="Dunand C."/>
            <person name="Zachgo S."/>
            <person name="Langdale J."/>
            <person name="Maumus F."/>
            <person name="Straeten D.V.D."/>
            <person name="Gould S.B."/>
            <person name="Rensing S.A."/>
        </authorList>
    </citation>
    <scope>NUCLEOTIDE SEQUENCE [LARGE SCALE GENOMIC DNA]</scope>
    <source>
        <strain evidence="3 4">S276</strain>
    </source>
</reference>
<dbReference type="Proteomes" id="UP000265515">
    <property type="component" value="Unassembled WGS sequence"/>
</dbReference>
<evidence type="ECO:0000313" key="4">
    <source>
        <dbReference type="Proteomes" id="UP000265515"/>
    </source>
</evidence>
<accession>A0A388L5W2</accession>
<feature type="region of interest" description="Disordered" evidence="1">
    <location>
        <begin position="435"/>
        <end position="455"/>
    </location>
</feature>
<feature type="region of interest" description="Disordered" evidence="1">
    <location>
        <begin position="275"/>
        <end position="311"/>
    </location>
</feature>
<organism evidence="3 4">
    <name type="scientific">Chara braunii</name>
    <name type="common">Braun's stonewort</name>
    <dbReference type="NCBI Taxonomy" id="69332"/>
    <lineage>
        <taxon>Eukaryota</taxon>
        <taxon>Viridiplantae</taxon>
        <taxon>Streptophyta</taxon>
        <taxon>Charophyceae</taxon>
        <taxon>Charales</taxon>
        <taxon>Characeae</taxon>
        <taxon>Chara</taxon>
    </lineage>
</organism>
<feature type="compositionally biased region" description="Acidic residues" evidence="1">
    <location>
        <begin position="144"/>
        <end position="153"/>
    </location>
</feature>
<dbReference type="Gene3D" id="1.10.10.60">
    <property type="entry name" value="Homeodomain-like"/>
    <property type="match status" value="1"/>
</dbReference>
<feature type="compositionally biased region" description="Basic residues" evidence="1">
    <location>
        <begin position="293"/>
        <end position="303"/>
    </location>
</feature>